<keyword evidence="2" id="KW-0963">Cytoplasm</keyword>
<comment type="subcellular location">
    <subcellularLocation>
        <location evidence="1">Cytoplasm</location>
    </subcellularLocation>
</comment>
<evidence type="ECO:0000256" key="3">
    <source>
        <dbReference type="ARBA" id="ARBA00022723"/>
    </source>
</evidence>
<keyword evidence="5" id="KW-0547">Nucleotide-binding</keyword>
<dbReference type="GO" id="GO:0004386">
    <property type="term" value="F:helicase activity"/>
    <property type="evidence" value="ECO:0007669"/>
    <property type="project" value="InterPro"/>
</dbReference>
<keyword evidence="6 8" id="KW-0862">Zinc</keyword>
<dbReference type="EMBL" id="LHPM01000013">
    <property type="protein sequence ID" value="OAL65696.1"/>
    <property type="molecule type" value="Genomic_DNA"/>
</dbReference>
<proteinExistence type="predicted"/>
<dbReference type="GO" id="GO:0008270">
    <property type="term" value="F:zinc ion binding"/>
    <property type="evidence" value="ECO:0007669"/>
    <property type="project" value="UniProtKB-KW"/>
</dbReference>
<dbReference type="InterPro" id="IPR046439">
    <property type="entry name" value="ZF_RZ_dom"/>
</dbReference>
<evidence type="ECO:0000256" key="7">
    <source>
        <dbReference type="ARBA" id="ARBA00022859"/>
    </source>
</evidence>
<dbReference type="VEuPathDB" id="FungiDB:TERG_02292"/>
<dbReference type="Proteomes" id="UP000243015">
    <property type="component" value="Unassembled WGS sequence"/>
</dbReference>
<keyword evidence="3 8" id="KW-0479">Metal-binding</keyword>
<feature type="domain" description="C3H1-type" evidence="10">
    <location>
        <begin position="36"/>
        <end position="64"/>
    </location>
</feature>
<accession>A0A178F0S3</accession>
<dbReference type="GO" id="GO:0002376">
    <property type="term" value="P:immune system process"/>
    <property type="evidence" value="ECO:0007669"/>
    <property type="project" value="UniProtKB-KW"/>
</dbReference>
<evidence type="ECO:0000256" key="4">
    <source>
        <dbReference type="ARBA" id="ARBA00022771"/>
    </source>
</evidence>
<dbReference type="InterPro" id="IPR047187">
    <property type="entry name" value="SF1_C_Upf1"/>
</dbReference>
<dbReference type="Gene3D" id="4.10.1000.10">
    <property type="entry name" value="Zinc finger, CCCH-type"/>
    <property type="match status" value="1"/>
</dbReference>
<dbReference type="PROSITE" id="PS51981">
    <property type="entry name" value="ZF_RZ"/>
    <property type="match status" value="1"/>
</dbReference>
<dbReference type="SMART" id="SM00356">
    <property type="entry name" value="ZnF_C3H1"/>
    <property type="match status" value="1"/>
</dbReference>
<keyword evidence="4 8" id="KW-0863">Zinc-finger</keyword>
<dbReference type="SUPFAM" id="SSF90229">
    <property type="entry name" value="CCCH zinc finger"/>
    <property type="match status" value="1"/>
</dbReference>
<dbReference type="PANTHER" id="PTHR10887">
    <property type="entry name" value="DNA2/NAM7 HELICASE FAMILY"/>
    <property type="match status" value="1"/>
</dbReference>
<protein>
    <submittedName>
        <fullName evidence="12">Uncharacterized protein</fullName>
    </submittedName>
</protein>
<feature type="zinc finger region" description="C3H1-type" evidence="8">
    <location>
        <begin position="36"/>
        <end position="64"/>
    </location>
</feature>
<dbReference type="InterPro" id="IPR036855">
    <property type="entry name" value="Znf_CCCH_sf"/>
</dbReference>
<dbReference type="VEuPathDB" id="FungiDB:TERG_02291"/>
<reference evidence="12 13" key="1">
    <citation type="submission" date="2016-05" db="EMBL/GenBank/DDBJ databases">
        <title>Genome sequencing of Trichophyton rubrum CMCC(F)T1i isolated from hair.</title>
        <authorList>
            <person name="Zhan P."/>
            <person name="Tao Y."/>
            <person name="Liu W."/>
        </authorList>
    </citation>
    <scope>NUCLEOTIDE SEQUENCE [LARGE SCALE GENOMIC DNA]</scope>
    <source>
        <strain evidence="13">CMCC(F)T1i</strain>
    </source>
</reference>
<dbReference type="InterPro" id="IPR041677">
    <property type="entry name" value="DNA2/NAM7_AAA_11"/>
</dbReference>
<organism evidence="12 13">
    <name type="scientific">Trichophyton rubrum</name>
    <name type="common">Athlete's foot fungus</name>
    <name type="synonym">Epidermophyton rubrum</name>
    <dbReference type="NCBI Taxonomy" id="5551"/>
    <lineage>
        <taxon>Eukaryota</taxon>
        <taxon>Fungi</taxon>
        <taxon>Dikarya</taxon>
        <taxon>Ascomycota</taxon>
        <taxon>Pezizomycotina</taxon>
        <taxon>Eurotiomycetes</taxon>
        <taxon>Eurotiomycetidae</taxon>
        <taxon>Onygenales</taxon>
        <taxon>Arthrodermataceae</taxon>
        <taxon>Trichophyton</taxon>
    </lineage>
</organism>
<name>A0A178F0S3_TRIRU</name>
<dbReference type="InterPro" id="IPR027417">
    <property type="entry name" value="P-loop_NTPase"/>
</dbReference>
<evidence type="ECO:0000256" key="5">
    <source>
        <dbReference type="ARBA" id="ARBA00022806"/>
    </source>
</evidence>
<dbReference type="Pfam" id="PF13087">
    <property type="entry name" value="AAA_12"/>
    <property type="match status" value="1"/>
</dbReference>
<evidence type="ECO:0000256" key="1">
    <source>
        <dbReference type="ARBA" id="ARBA00004496"/>
    </source>
</evidence>
<dbReference type="Pfam" id="PF20173">
    <property type="entry name" value="ZnF_RZ-type"/>
    <property type="match status" value="1"/>
</dbReference>
<evidence type="ECO:0000313" key="12">
    <source>
        <dbReference type="EMBL" id="OAL65696.1"/>
    </source>
</evidence>
<dbReference type="Pfam" id="PF13086">
    <property type="entry name" value="AAA_11"/>
    <property type="match status" value="1"/>
</dbReference>
<sequence>MATSGGKTGRREARPPGRAQRMGENSRPGKQNAQKRTKTKPCRFIEHEKTCPYGENCTYSHDTAKFSTEQVKKSSNSSKEQQERMNYNAWKRIIKSPPKQNDLATIKRLWTGALDILEGFDRNWKQMLPRDLDADENFGREHIQTLLNMRSHGNGCKTFVELSQTFLAVITHPAMLDCLSIDTVVGGLYNFISGTNGQRAIGFFTRLCTNLATAYGQSVILKSMAETTLTSVGIALHELLRREQRAAYNDELPDLVTSLENAASALDIDTQLIRFNSSIAEVRARIGRAIGLLKDKEIDDTVTVDGFSTTAVKSYPRPISVPGTRHDNDHADITKIRIMPTNEEICCELPDYLPTTDCDQPSFITNATDRHIDTLFRLLRHDIFGELKHALGILIHAIKEDESIQRTWNPPVGDIRAYAYPNARIQYVSFERRTGIEAQVSFSQLPALQKKTSAERSKWWADSKRLEEAKKTTDLKESRNLGSNEYNATITTKLVTRNRAEFALLTELSSKSTNGVLVEFPGVILATFMPILNNLQAMQSSGYIPFSQWILPDRATISGEPAQILPPLYTRNRNYFFILDPILKRKDDSLSFSPTTSCSTTILQNLEERTTLDHGQCQALIAALTREYAFIQGPPGTGKSYIGIHLMKVLLACSKKSKLGPVIVVCYTNHALDQFLEELVKAGVEKLIRIGGQSKSKILEGHNLRVVSNGEGKTRNESFFVAKAYEALQKKEPLIHTSLAALHALRKEQRWGSLKTNILHRLKGHIKQRYPLAFNKFSRVDENDYEIVGKDPFDVWCEKAIPRELRARFSINEEANIQQILENVTAENISNLPIPERELLINFWAREYCEIHRDQLFELVDECSKLHEQLNRIHDERDRRVLESAEVIGVTTTGLAKRISVLRRLRSKVVICEEAGEVMEPHMISALLPNVEHFIQIGDHQQLRPQINNYELSLESKQGEAYQLDRSQFERLSIGEPGRAPFPVAQLDTQRRMRPEISCLIRMTLYPRLVDHPSTKTFPDVVGMRNNVFWLDHENMEDSSNSDQHQRSHSNSWEVDMAQSLVRHIIRQGVYESKDIALLTPYTGQLQKLRAKLRSDFEIVLSDRDLETLAKDGSVEKKNLSEFLRVATVDNFQGEESKIVIISLVRSNKEKKVGFLRTTNRINVLLSRAQHGMYLIGNADTYSNVPMWAKVIGMLDAEQSLSYAPQNAKHHCPVVTAVQGPAANATIASTRSVPKYVEEGSELATTHVLEPVTMVRTVVLVWPHVRLDVLILSARYAATNLVLLVLKAALGICGEECAEGYCQKCSTKLDARVDFVEMKSYEDIDVNETPIVVLGCGHFFTTESVDCLMDMAGVYEINKNGEFTGLKDISTDLAPFIPLCPDCKYPVRQFATRRYNRVVNRAVIDEMSRRFLSSGKDGLQELERQIDELKNWQQENRENVINTGATTIVSNVNKLLCEGYERSKSLKKAVQIFCKNFADKCQPAQKLHEATVHAVRRAAMSKVPPDTLLTSLRISDAEPAPTASRGSQVTMGGQMALIKTHFLIVDDAFVLSKTLRSKNTLIKLPGQTPDKLATLFFQTCKKFIAECETQNLPKLAVEGTLLFASIARSFEAHCRSTKTNIDAATKIVETAEELLEKALKTCQRPFHNAEGLRTLVEQSIRSMKTEWYEEITSDEKEAIKAAMLSGPKGIATHSGHWYNCSNGHPFAIGDCGMPMELARCPECGASIGGRDHTAVQGTDTSSGIISKITCQLQDAKRMRWPQKYRLQQYQQPVEHTVFYSYRGQTHSHNDLNDSIIRHRGVPDAMSAPYMFDHISDLLSHHGWSEKSENSAGPFDSHWLQVRFAKASGSQDDKGECLVVNSHAVSLIQQGLYEYPDDEQRANLGTLRGYEGPVDSAEGTFESAMVPWLRSMRVSPPNAETPVNILSKLPLELWALIMSQIRYQKDLRNLCLACKYLNNIALPVLYNHVTVKHPKFTTYLGLSGTLAAQIEQLPLQHLKHTKHLSFTQPELLLLPSSPRSGSRDTITAEEFKKGIMKAISTLALAIPRDGLRSFSWDLGPCLPCEIFSSERGLFTNQRQIKSINLVTCVMHYETLDFPIDISHLRNLRSLTYTSPWYPADLKLIQRFLQLRHQLSTLELQIGPIAPEIAILGHDTFDVKDLLLGNQEVGESQPFFNLETLSLRLSLNHMEADIVSALNLDCLRCVKLHNCNGTSNFLDALSNSTQSLKLGSFQLTFAPSRPDDHRSPEILSAALARFLMAFQTLEDLYLSIPRISLKAIECRTIQNHYPALRRLLLHGTIRLEDPSSYPVEISDDLFYALLTGCPVECLSLRMQLRIPIEKWQKLSPRPSCKLLQIRRAGFRENITDDNSEGGLGELSFGEGMRLDDDDIPTVENLRNSKKPTILSLLEFAEWAFSDDGLPKLQVLVWGTFTREITFMNSQLYFCRSEDTFKSLTRADHYAWDILHENMDMLSFTYPVI</sequence>
<dbReference type="SUPFAM" id="SSF52540">
    <property type="entry name" value="P-loop containing nucleoside triphosphate hydrolases"/>
    <property type="match status" value="1"/>
</dbReference>
<feature type="domain" description="RZ-type" evidence="11">
    <location>
        <begin position="1671"/>
        <end position="1751"/>
    </location>
</feature>
<dbReference type="GO" id="GO:0005737">
    <property type="term" value="C:cytoplasm"/>
    <property type="evidence" value="ECO:0007669"/>
    <property type="project" value="UniProtKB-SubCell"/>
</dbReference>
<comment type="caution">
    <text evidence="12">The sequence shown here is derived from an EMBL/GenBank/DDBJ whole genome shotgun (WGS) entry which is preliminary data.</text>
</comment>
<keyword evidence="7" id="KW-0391">Immunity</keyword>
<dbReference type="GO" id="GO:0031048">
    <property type="term" value="P:regulatory ncRNA-mediated heterochromatin formation"/>
    <property type="evidence" value="ECO:0007669"/>
    <property type="project" value="TreeGrafter"/>
</dbReference>
<dbReference type="InterPro" id="IPR041679">
    <property type="entry name" value="DNA2/NAM7-like_C"/>
</dbReference>
<evidence type="ECO:0000256" key="6">
    <source>
        <dbReference type="ARBA" id="ARBA00022833"/>
    </source>
</evidence>
<dbReference type="CDD" id="cd17936">
    <property type="entry name" value="EEXXEc_NFX1"/>
    <property type="match status" value="1"/>
</dbReference>
<gene>
    <name evidence="12" type="ORF">A7C99_2794</name>
</gene>
<evidence type="ECO:0000313" key="13">
    <source>
        <dbReference type="Proteomes" id="UP000243015"/>
    </source>
</evidence>
<evidence type="ECO:0000256" key="9">
    <source>
        <dbReference type="SAM" id="MobiDB-lite"/>
    </source>
</evidence>
<evidence type="ECO:0000259" key="11">
    <source>
        <dbReference type="PROSITE" id="PS51981"/>
    </source>
</evidence>
<keyword evidence="5" id="KW-0067">ATP-binding</keyword>
<dbReference type="PANTHER" id="PTHR10887:SF445">
    <property type="entry name" value="NFX1-TYPE ZINC FINGER-CONTAINING PROTEIN 1"/>
    <property type="match status" value="1"/>
</dbReference>
<dbReference type="CDD" id="cd18808">
    <property type="entry name" value="SF1_C_Upf1"/>
    <property type="match status" value="1"/>
</dbReference>
<dbReference type="InterPro" id="IPR045055">
    <property type="entry name" value="DNA2/NAM7-like"/>
</dbReference>
<evidence type="ECO:0000259" key="10">
    <source>
        <dbReference type="PROSITE" id="PS50103"/>
    </source>
</evidence>
<dbReference type="PROSITE" id="PS50103">
    <property type="entry name" value="ZF_C3H1"/>
    <property type="match status" value="1"/>
</dbReference>
<dbReference type="InterPro" id="IPR000571">
    <property type="entry name" value="Znf_CCCH"/>
</dbReference>
<feature type="region of interest" description="Disordered" evidence="9">
    <location>
        <begin position="1"/>
        <end position="42"/>
    </location>
</feature>
<keyword evidence="5" id="KW-0378">Hydrolase</keyword>
<dbReference type="VEuPathDB" id="FungiDB:TERG_11831"/>
<dbReference type="GO" id="GO:0031380">
    <property type="term" value="C:nuclear RNA-directed RNA polymerase complex"/>
    <property type="evidence" value="ECO:0007669"/>
    <property type="project" value="TreeGrafter"/>
</dbReference>
<evidence type="ECO:0000256" key="8">
    <source>
        <dbReference type="PROSITE-ProRule" id="PRU00723"/>
    </source>
</evidence>
<dbReference type="Gene3D" id="3.40.50.300">
    <property type="entry name" value="P-loop containing nucleotide triphosphate hydrolases"/>
    <property type="match status" value="3"/>
</dbReference>
<dbReference type="FunFam" id="3.40.50.300:FF:001660">
    <property type="entry name" value="NF-X1 finger and helicase protein, putative"/>
    <property type="match status" value="1"/>
</dbReference>
<keyword evidence="5" id="KW-0347">Helicase</keyword>
<evidence type="ECO:0000256" key="2">
    <source>
        <dbReference type="ARBA" id="ARBA00022490"/>
    </source>
</evidence>